<gene>
    <name evidence="5" type="ORF">C1SCF055_LOCUS31233</name>
</gene>
<reference evidence="5" key="1">
    <citation type="submission" date="2022-10" db="EMBL/GenBank/DDBJ databases">
        <authorList>
            <person name="Chen Y."/>
            <person name="Dougan E. K."/>
            <person name="Chan C."/>
            <person name="Rhodes N."/>
            <person name="Thang M."/>
        </authorList>
    </citation>
    <scope>NUCLEOTIDE SEQUENCE</scope>
</reference>
<reference evidence="6 7" key="2">
    <citation type="submission" date="2024-05" db="EMBL/GenBank/DDBJ databases">
        <authorList>
            <person name="Chen Y."/>
            <person name="Shah S."/>
            <person name="Dougan E. K."/>
            <person name="Thang M."/>
            <person name="Chan C."/>
        </authorList>
    </citation>
    <scope>NUCLEOTIDE SEQUENCE [LARGE SCALE GENOMIC DNA]</scope>
</reference>
<name>A0A9P1GA98_9DINO</name>
<dbReference type="InterPro" id="IPR018247">
    <property type="entry name" value="EF_Hand_1_Ca_BS"/>
</dbReference>
<feature type="transmembrane region" description="Helical" evidence="3">
    <location>
        <begin position="356"/>
        <end position="378"/>
    </location>
</feature>
<feature type="transmembrane region" description="Helical" evidence="3">
    <location>
        <begin position="234"/>
        <end position="256"/>
    </location>
</feature>
<dbReference type="PROSITE" id="PS00018">
    <property type="entry name" value="EF_HAND_1"/>
    <property type="match status" value="2"/>
</dbReference>
<evidence type="ECO:0000256" key="2">
    <source>
        <dbReference type="SAM" id="MobiDB-lite"/>
    </source>
</evidence>
<dbReference type="PROSITE" id="PS50222">
    <property type="entry name" value="EF_HAND_2"/>
    <property type="match status" value="2"/>
</dbReference>
<dbReference type="Proteomes" id="UP001152797">
    <property type="component" value="Unassembled WGS sequence"/>
</dbReference>
<accession>A0A9P1GA98</accession>
<comment type="caution">
    <text evidence="5">The sequence shown here is derived from an EMBL/GenBank/DDBJ whole genome shotgun (WGS) entry which is preliminary data.</text>
</comment>
<feature type="domain" description="EF-hand" evidence="4">
    <location>
        <begin position="1116"/>
        <end position="1151"/>
    </location>
</feature>
<feature type="compositionally biased region" description="Polar residues" evidence="2">
    <location>
        <begin position="856"/>
        <end position="881"/>
    </location>
</feature>
<dbReference type="EMBL" id="CAMXCT010003645">
    <property type="protein sequence ID" value="CAI4005517.1"/>
    <property type="molecule type" value="Genomic_DNA"/>
</dbReference>
<feature type="transmembrane region" description="Helical" evidence="3">
    <location>
        <begin position="544"/>
        <end position="562"/>
    </location>
</feature>
<evidence type="ECO:0000259" key="4">
    <source>
        <dbReference type="PROSITE" id="PS50222"/>
    </source>
</evidence>
<evidence type="ECO:0000313" key="6">
    <source>
        <dbReference type="EMBL" id="CAL4792829.1"/>
    </source>
</evidence>
<protein>
    <submittedName>
        <fullName evidence="6">EF-hand domain-containing protein</fullName>
    </submittedName>
</protein>
<feature type="transmembrane region" description="Helical" evidence="3">
    <location>
        <begin position="46"/>
        <end position="64"/>
    </location>
</feature>
<feature type="transmembrane region" description="Helical" evidence="3">
    <location>
        <begin position="122"/>
        <end position="141"/>
    </location>
</feature>
<dbReference type="SMART" id="SM00054">
    <property type="entry name" value="EFh"/>
    <property type="match status" value="2"/>
</dbReference>
<dbReference type="GO" id="GO:0005509">
    <property type="term" value="F:calcium ion binding"/>
    <property type="evidence" value="ECO:0007669"/>
    <property type="project" value="InterPro"/>
</dbReference>
<keyword evidence="3" id="KW-1133">Transmembrane helix</keyword>
<dbReference type="EMBL" id="CAMXCT030003645">
    <property type="protein sequence ID" value="CAL4792829.1"/>
    <property type="molecule type" value="Genomic_DNA"/>
</dbReference>
<keyword evidence="7" id="KW-1185">Reference proteome</keyword>
<feature type="transmembrane region" description="Helical" evidence="3">
    <location>
        <begin position="515"/>
        <end position="532"/>
    </location>
</feature>
<dbReference type="EMBL" id="CAMXCT020003645">
    <property type="protein sequence ID" value="CAL1158892.1"/>
    <property type="molecule type" value="Genomic_DNA"/>
</dbReference>
<feature type="transmembrane region" description="Helical" evidence="3">
    <location>
        <begin position="456"/>
        <end position="477"/>
    </location>
</feature>
<dbReference type="InterPro" id="IPR002048">
    <property type="entry name" value="EF_hand_dom"/>
</dbReference>
<evidence type="ECO:0000313" key="7">
    <source>
        <dbReference type="Proteomes" id="UP001152797"/>
    </source>
</evidence>
<dbReference type="OrthoDB" id="26525at2759"/>
<dbReference type="InterPro" id="IPR011992">
    <property type="entry name" value="EF-hand-dom_pair"/>
</dbReference>
<keyword evidence="3" id="KW-0812">Transmembrane</keyword>
<feature type="transmembrane region" description="Helical" evidence="3">
    <location>
        <begin position="384"/>
        <end position="402"/>
    </location>
</feature>
<feature type="transmembrane region" description="Helical" evidence="3">
    <location>
        <begin position="84"/>
        <end position="102"/>
    </location>
</feature>
<proteinExistence type="predicted"/>
<feature type="transmembrane region" description="Helical" evidence="3">
    <location>
        <begin position="263"/>
        <end position="281"/>
    </location>
</feature>
<keyword evidence="1" id="KW-0106">Calcium</keyword>
<evidence type="ECO:0000256" key="3">
    <source>
        <dbReference type="SAM" id="Phobius"/>
    </source>
</evidence>
<feature type="transmembrane region" description="Helical" evidence="3">
    <location>
        <begin position="6"/>
        <end position="25"/>
    </location>
</feature>
<evidence type="ECO:0000256" key="1">
    <source>
        <dbReference type="ARBA" id="ARBA00022837"/>
    </source>
</evidence>
<dbReference type="Gene3D" id="1.10.238.10">
    <property type="entry name" value="EF-hand"/>
    <property type="match status" value="1"/>
</dbReference>
<organism evidence="5">
    <name type="scientific">Cladocopium goreaui</name>
    <dbReference type="NCBI Taxonomy" id="2562237"/>
    <lineage>
        <taxon>Eukaryota</taxon>
        <taxon>Sar</taxon>
        <taxon>Alveolata</taxon>
        <taxon>Dinophyceae</taxon>
        <taxon>Suessiales</taxon>
        <taxon>Symbiodiniaceae</taxon>
        <taxon>Cladocopium</taxon>
    </lineage>
</organism>
<sequence length="1292" mass="144764">MFQHGLIIYNYITFYFLYLSIIPIWDHPRHRSARGCGALRGSGATLDFNAFSVVYHGALVWILLRLSQGQLTYVTGALMPPWETGMLFALLHVATVILLSSAEFPDAASQPWLLKLLGANQAGATAAQAVAVFLLAEVLLWRPSRSDFPSLPAAQQPFMEANTTRTGLGELQLSETQTQTFGTRARSSQGSEAVSRHSRLPSRSSTWINSILPWLRRFARGPIFPVASLLLWSFTWPSLPTAPLMAGALLLLVVPVKARPLRLALQYLSLYAVLFYIYNVYLSCLPETPTTLVPKSFTWLERWGLQSFLPQGETSLAYFRLRLVCIQSLCLTLLSTSIRCLQHPEATDGDGVTGNLALRWVCWFGRVGAVVFCTFLALAHQLSLIGLCLLLWTLLLAFSGYISKQNCGWDGTRGHAWVWWTLFSLSTASAVLQMVWQVLATETYPQLGLTRELPQAANFVMLSALAAVQVWVFRACVESPGSMMKTTSLLAQFLSTLGIFVPMVLMFVAVMLKPVSIFSFVVLVLFVAMAAVEQFSLLRCRSLVLTLTCLVAALQLPLRFLLLMPRCQSWIEEQFPEAEHEVLWEMLALDQALTDDAKRKLMMMVALMFVSSFLCKGYNIWTQGHVETVQWSDQWEEELKTKIHGTEGCTITNQRGTRLHEATSGSGVLAENQQPVQEDFPLKVTFPLRDQFKITEESCPRLVILLQTAASWSEALMILVSYFLLLSTDFLTRVQLIALTVLLSSGKGWSYVGGLVSVSAMASLLIQYLTQFDFLKPSDTATAEWLGILWEEKLVGPEVALAGLGIAQHAIQRVAARCESQEQKSHEELVGHSALMGASIKLRPLMEVPVVVHGPQSRSEGRPTTGSSFCHDSSRLPTPSSARGKAPFFGTEIFAKSGCDHSPRRPWVVHCPKDCPCRRHARSRPVQSATLPKWWMEWQAKGLASEKITSQELNITSEDTFEELPLFGTGSASLSLSNKLFPVGHPGTPEPSKIISNVPFCDAHEWAMPFHAHARDGDASRYKHHKSNVRPPKVFLPRAKTTGPRELNIAASPRMHDLEEEHMPHTWNRVVSEGGALALAEAENTWERQRTERRHSDMLGFDTIVSMAKKHGIPAQEVRQCADEFRAMDTNRDGRLSMQEFEVMVRQRCDLPPHEPLPATLGTTMQKAVEKRPDGTVGFEDFLLWVWQCIFMEEMSATDLPERQQRSLARELGLDLPKLESLRELFNNCDDDRSGFIEWPEFDQLVRCLLDAKEATDVSEALLRRYWSEVNDASSDCIGFPDFVRWYAKNFA</sequence>
<feature type="transmembrane region" description="Helical" evidence="3">
    <location>
        <begin position="414"/>
        <end position="436"/>
    </location>
</feature>
<feature type="transmembrane region" description="Helical" evidence="3">
    <location>
        <begin position="489"/>
        <end position="509"/>
    </location>
</feature>
<feature type="domain" description="EF-hand" evidence="4">
    <location>
        <begin position="1217"/>
        <end position="1252"/>
    </location>
</feature>
<dbReference type="SUPFAM" id="SSF47473">
    <property type="entry name" value="EF-hand"/>
    <property type="match status" value="1"/>
</dbReference>
<evidence type="ECO:0000313" key="5">
    <source>
        <dbReference type="EMBL" id="CAI4005517.1"/>
    </source>
</evidence>
<feature type="region of interest" description="Disordered" evidence="2">
    <location>
        <begin position="854"/>
        <end position="882"/>
    </location>
</feature>
<keyword evidence="3" id="KW-0472">Membrane</keyword>
<dbReference type="Pfam" id="PF13202">
    <property type="entry name" value="EF-hand_5"/>
    <property type="match status" value="1"/>
</dbReference>